<evidence type="ECO:0000313" key="3">
    <source>
        <dbReference type="EMBL" id="SCM68071.1"/>
    </source>
</evidence>
<dbReference type="RefSeq" id="WP_072706701.1">
    <property type="nucleotide sequence ID" value="NZ_FMJB01000050.1"/>
</dbReference>
<reference evidence="4" key="1">
    <citation type="submission" date="2016-09" db="EMBL/GenBank/DDBJ databases">
        <authorList>
            <person name="Wibberg D."/>
        </authorList>
    </citation>
    <scope>NUCLEOTIDE SEQUENCE [LARGE SCALE GENOMIC DNA]</scope>
</reference>
<organism evidence="3 4">
    <name type="scientific">Donghicola eburneus</name>
    <dbReference type="NCBI Taxonomy" id="393278"/>
    <lineage>
        <taxon>Bacteria</taxon>
        <taxon>Pseudomonadati</taxon>
        <taxon>Pseudomonadota</taxon>
        <taxon>Alphaproteobacteria</taxon>
        <taxon>Rhodobacterales</taxon>
        <taxon>Roseobacteraceae</taxon>
        <taxon>Donghicola</taxon>
    </lineage>
</organism>
<gene>
    <name evidence="3" type="ORF">KARMA_2279</name>
</gene>
<accession>A0A1M4MZT1</accession>
<keyword evidence="4" id="KW-1185">Reference proteome</keyword>
<dbReference type="GO" id="GO:0016491">
    <property type="term" value="F:oxidoreductase activity"/>
    <property type="evidence" value="ECO:0007669"/>
    <property type="project" value="UniProtKB-KW"/>
</dbReference>
<keyword evidence="1" id="KW-0560">Oxidoreductase</keyword>
<dbReference type="Gene3D" id="3.30.9.10">
    <property type="entry name" value="D-Amino Acid Oxidase, subunit A, domain 2"/>
    <property type="match status" value="1"/>
</dbReference>
<dbReference type="InterPro" id="IPR036188">
    <property type="entry name" value="FAD/NAD-bd_sf"/>
</dbReference>
<dbReference type="PANTHER" id="PTHR13847:SF289">
    <property type="entry name" value="GLYCINE OXIDASE"/>
    <property type="match status" value="1"/>
</dbReference>
<dbReference type="Proteomes" id="UP000184085">
    <property type="component" value="Unassembled WGS sequence"/>
</dbReference>
<dbReference type="Pfam" id="PF01266">
    <property type="entry name" value="DAO"/>
    <property type="match status" value="1"/>
</dbReference>
<dbReference type="EMBL" id="FMJB01000050">
    <property type="protein sequence ID" value="SCM68071.1"/>
    <property type="molecule type" value="Genomic_DNA"/>
</dbReference>
<dbReference type="PANTHER" id="PTHR13847">
    <property type="entry name" value="SARCOSINE DEHYDROGENASE-RELATED"/>
    <property type="match status" value="1"/>
</dbReference>
<dbReference type="AlphaFoldDB" id="A0A1M4MZT1"/>
<feature type="domain" description="FAD dependent oxidoreductase" evidence="2">
    <location>
        <begin position="4"/>
        <end position="391"/>
    </location>
</feature>
<dbReference type="SUPFAM" id="SSF51905">
    <property type="entry name" value="FAD/NAD(P)-binding domain"/>
    <property type="match status" value="1"/>
</dbReference>
<name>A0A1M4MZT1_9RHOB</name>
<sequence length="417" mass="44999">MAEILVLGAGMIGVSTALAFQERGHAVTLLDRRAAGQEASYGNAGFISADSTEPYPLPRNLKTLAAFGLGLRNDVTYDLRAVLRMAPALWQYLRHSRPDRVAEQARTYAEMARRSTAAHQRLIDAAGLGNLVRRSGYYEIRRDPRTAEAEARDAQALGRDYNVSPEILSGAELCRREPAIISEVGGAIWWPQTWLCADPGALVEGYAELFRNRGGTWAQGDATTLEQVSGGWRVQSDGGPISAEHVVVAMGAWSPKLLARFGYKIPMVYKRGYHAHFDAPRGLGASIMDGDNAVVLTSMNKGLRLATGAALVDMSAPADTRQITRGAKGVSDIIELGPRIAEPQWYGTRPFMPDMLPVVGAAPKHKGLWCHFGHGHLGFTKGPASADLLVQAFEGGRSDVLDAITPARKYALGRLGA</sequence>
<protein>
    <submittedName>
        <fullName evidence="3">Putative D-amino acid dehydrogenase</fullName>
    </submittedName>
</protein>
<evidence type="ECO:0000256" key="1">
    <source>
        <dbReference type="ARBA" id="ARBA00023002"/>
    </source>
</evidence>
<dbReference type="Gene3D" id="3.50.50.60">
    <property type="entry name" value="FAD/NAD(P)-binding domain"/>
    <property type="match status" value="2"/>
</dbReference>
<proteinExistence type="predicted"/>
<evidence type="ECO:0000259" key="2">
    <source>
        <dbReference type="Pfam" id="PF01266"/>
    </source>
</evidence>
<dbReference type="InterPro" id="IPR006076">
    <property type="entry name" value="FAD-dep_OxRdtase"/>
</dbReference>
<dbReference type="GO" id="GO:0005737">
    <property type="term" value="C:cytoplasm"/>
    <property type="evidence" value="ECO:0007669"/>
    <property type="project" value="TreeGrafter"/>
</dbReference>
<evidence type="ECO:0000313" key="4">
    <source>
        <dbReference type="Proteomes" id="UP000184085"/>
    </source>
</evidence>